<dbReference type="AlphaFoldDB" id="A0AAV4B4V0"/>
<proteinExistence type="predicted"/>
<accession>A0AAV4B4V0</accession>
<organism evidence="1 2">
    <name type="scientific">Plakobranchus ocellatus</name>
    <dbReference type="NCBI Taxonomy" id="259542"/>
    <lineage>
        <taxon>Eukaryota</taxon>
        <taxon>Metazoa</taxon>
        <taxon>Spiralia</taxon>
        <taxon>Lophotrochozoa</taxon>
        <taxon>Mollusca</taxon>
        <taxon>Gastropoda</taxon>
        <taxon>Heterobranchia</taxon>
        <taxon>Euthyneura</taxon>
        <taxon>Panpulmonata</taxon>
        <taxon>Sacoglossa</taxon>
        <taxon>Placobranchoidea</taxon>
        <taxon>Plakobranchidae</taxon>
        <taxon>Plakobranchus</taxon>
    </lineage>
</organism>
<keyword evidence="2" id="KW-1185">Reference proteome</keyword>
<name>A0AAV4B4V0_9GAST</name>
<dbReference type="EMBL" id="BLXT01004533">
    <property type="protein sequence ID" value="GFO14232.1"/>
    <property type="molecule type" value="Genomic_DNA"/>
</dbReference>
<gene>
    <name evidence="1" type="ORF">PoB_004073700</name>
</gene>
<evidence type="ECO:0000313" key="1">
    <source>
        <dbReference type="EMBL" id="GFO14232.1"/>
    </source>
</evidence>
<sequence>MRTCGRRKDMARPDIAAKLKSVGSDVARVLHHDGSGYLMVTIIRGECQLYLAKNPEKIGSHDRGQEMSERWTVLQQKGTDV</sequence>
<dbReference type="Proteomes" id="UP000735302">
    <property type="component" value="Unassembled WGS sequence"/>
</dbReference>
<evidence type="ECO:0000313" key="2">
    <source>
        <dbReference type="Proteomes" id="UP000735302"/>
    </source>
</evidence>
<reference evidence="1 2" key="1">
    <citation type="journal article" date="2021" name="Elife">
        <title>Chloroplast acquisition without the gene transfer in kleptoplastic sea slugs, Plakobranchus ocellatus.</title>
        <authorList>
            <person name="Maeda T."/>
            <person name="Takahashi S."/>
            <person name="Yoshida T."/>
            <person name="Shimamura S."/>
            <person name="Takaki Y."/>
            <person name="Nagai Y."/>
            <person name="Toyoda A."/>
            <person name="Suzuki Y."/>
            <person name="Arimoto A."/>
            <person name="Ishii H."/>
            <person name="Satoh N."/>
            <person name="Nishiyama T."/>
            <person name="Hasebe M."/>
            <person name="Maruyama T."/>
            <person name="Minagawa J."/>
            <person name="Obokata J."/>
            <person name="Shigenobu S."/>
        </authorList>
    </citation>
    <scope>NUCLEOTIDE SEQUENCE [LARGE SCALE GENOMIC DNA]</scope>
</reference>
<comment type="caution">
    <text evidence="1">The sequence shown here is derived from an EMBL/GenBank/DDBJ whole genome shotgun (WGS) entry which is preliminary data.</text>
</comment>
<protein>
    <submittedName>
        <fullName evidence="1">Uncharacterized protein</fullName>
    </submittedName>
</protein>